<sequence>MQGLFEYKRREALWKQACSNTHKIWCNCGQWQSHIQGGGSKGGDSTGGGDITHDTGTQTSEDTSGGGLEEDIMLIEEGEQRYYEKLNLNIKEHLLFVDGKSWGVWGVFLRGLEPEGL</sequence>
<organism evidence="3 4">
    <name type="scientific">Anelloviridae sp</name>
    <dbReference type="NCBI Taxonomy" id="2055263"/>
    <lineage>
        <taxon>Viruses</taxon>
        <taxon>Monodnaviria</taxon>
        <taxon>Shotokuvirae</taxon>
        <taxon>Commensaviricota</taxon>
        <taxon>Cardeaviricetes</taxon>
        <taxon>Sanitavirales</taxon>
        <taxon>Anelloviridae</taxon>
    </lineage>
</organism>
<evidence type="ECO:0000313" key="3">
    <source>
        <dbReference type="EMBL" id="AYP28724.1"/>
    </source>
</evidence>
<dbReference type="Proteomes" id="UP000289444">
    <property type="component" value="Segment"/>
</dbReference>
<keyword evidence="4" id="KW-1185">Reference proteome</keyword>
<evidence type="ECO:0000313" key="4">
    <source>
        <dbReference type="Proteomes" id="UP000289444"/>
    </source>
</evidence>
<dbReference type="Pfam" id="PF02957">
    <property type="entry name" value="TT_ORF2-like"/>
    <property type="match status" value="1"/>
</dbReference>
<dbReference type="RefSeq" id="YP_010790264.1">
    <property type="nucleotide sequence ID" value="NC_075388.1"/>
</dbReference>
<feature type="region of interest" description="Disordered" evidence="1">
    <location>
        <begin position="35"/>
        <end position="69"/>
    </location>
</feature>
<dbReference type="KEGG" id="vg:80527596"/>
<proteinExistence type="predicted"/>
<evidence type="ECO:0000259" key="2">
    <source>
        <dbReference type="Pfam" id="PF02957"/>
    </source>
</evidence>
<reference evidence="3 4" key="1">
    <citation type="submission" date="2018-10" db="EMBL/GenBank/DDBJ databases">
        <title>Uncovering a Universe of Circular DNA Viruses in Animal Metagenomes.</title>
        <authorList>
            <person name="Tisza M."/>
            <person name="Buck C."/>
            <person name="Pastrana D."/>
            <person name="Welch N."/>
            <person name="Peretti A."/>
        </authorList>
    </citation>
    <scope>NUCLEOTIDE SEQUENCE [LARGE SCALE GENOMIC DNA]</scope>
    <source>
        <strain evidence="3">Ctcf003</strain>
    </source>
</reference>
<evidence type="ECO:0000256" key="1">
    <source>
        <dbReference type="SAM" id="MobiDB-lite"/>
    </source>
</evidence>
<dbReference type="InterPro" id="IPR004118">
    <property type="entry name" value="HEV_TT_vir_Orf2/Gyrovir_Vp2_N"/>
</dbReference>
<dbReference type="GeneID" id="80527596"/>
<dbReference type="EMBL" id="MK012447">
    <property type="protein sequence ID" value="AYP28724.1"/>
    <property type="molecule type" value="Genomic_DNA"/>
</dbReference>
<name>A0A3G2YSV4_9VIRU</name>
<feature type="domain" description="Hepatitis TT virus Orf2/Gyrovirus Vp2 N-terminal" evidence="2">
    <location>
        <begin position="7"/>
        <end position="51"/>
    </location>
</feature>
<accession>A0A3G2YSV4</accession>
<feature type="compositionally biased region" description="Gly residues" evidence="1">
    <location>
        <begin position="36"/>
        <end position="50"/>
    </location>
</feature>
<protein>
    <submittedName>
        <fullName evidence="3">ORF2 protein</fullName>
    </submittedName>
</protein>